<dbReference type="Proteomes" id="UP000009049">
    <property type="component" value="Chromosome"/>
</dbReference>
<accession>A4CLC3</accession>
<dbReference type="KEGG" id="rbi:RB2501_15129"/>
<dbReference type="STRING" id="313596.RB2501_15129"/>
<name>A4CLC3_ROBBH</name>
<dbReference type="EMBL" id="CP001712">
    <property type="protein sequence ID" value="EAR15672.1"/>
    <property type="molecule type" value="Genomic_DNA"/>
</dbReference>
<evidence type="ECO:0008006" key="3">
    <source>
        <dbReference type="Google" id="ProtNLM"/>
    </source>
</evidence>
<organism evidence="1 2">
    <name type="scientific">Robiginitalea biformata (strain ATCC BAA-864 / DSM 15991 / KCTC 12146 / HTCC2501)</name>
    <dbReference type="NCBI Taxonomy" id="313596"/>
    <lineage>
        <taxon>Bacteria</taxon>
        <taxon>Pseudomonadati</taxon>
        <taxon>Bacteroidota</taxon>
        <taxon>Flavobacteriia</taxon>
        <taxon>Flavobacteriales</taxon>
        <taxon>Flavobacteriaceae</taxon>
        <taxon>Robiginitalea</taxon>
    </lineage>
</organism>
<dbReference type="eggNOG" id="COG2318">
    <property type="taxonomic scope" value="Bacteria"/>
</dbReference>
<sequence>MDWTEDFKENTLFRMDESVRMLAICMEKVPDGLFWHREHGVLNSVGNLMLHLSGNIRQYIISGLGGAPDSRERDMEFEAVQQSGRAEVWAGFQETVREAQAVIRGAQAADLLEKRNVQGFTFSGMGLVIHAVEHLSYHTGQIAFIVKAGTGQQLGFYDGLDLTTKNS</sequence>
<dbReference type="HOGENOM" id="CLU_129824_0_0_10"/>
<dbReference type="SUPFAM" id="SSF109854">
    <property type="entry name" value="DinB/YfiT-like putative metalloenzymes"/>
    <property type="match status" value="1"/>
</dbReference>
<dbReference type="InterPro" id="IPR034660">
    <property type="entry name" value="DinB/YfiT-like"/>
</dbReference>
<reference evidence="1 2" key="1">
    <citation type="journal article" date="2009" name="J. Bacteriol.">
        <title>Complete genome sequence of Robiginitalea biformata HTCC2501.</title>
        <authorList>
            <person name="Oh H.M."/>
            <person name="Giovannoni S.J."/>
            <person name="Lee K."/>
            <person name="Ferriera S."/>
            <person name="Johnson J."/>
            <person name="Cho J.C."/>
        </authorList>
    </citation>
    <scope>NUCLEOTIDE SEQUENCE [LARGE SCALE GENOMIC DNA]</scope>
    <source>
        <strain evidence="2">ATCC BAA-864 / HTCC2501 / KCTC 12146</strain>
    </source>
</reference>
<dbReference type="Pfam" id="PF07609">
    <property type="entry name" value="DUF1572"/>
    <property type="match status" value="1"/>
</dbReference>
<dbReference type="Gene3D" id="1.20.120.450">
    <property type="entry name" value="dinb family like domain"/>
    <property type="match status" value="1"/>
</dbReference>
<evidence type="ECO:0000313" key="2">
    <source>
        <dbReference type="Proteomes" id="UP000009049"/>
    </source>
</evidence>
<gene>
    <name evidence="1" type="ordered locus">RB2501_15129</name>
</gene>
<dbReference type="InterPro" id="IPR011466">
    <property type="entry name" value="DUF1572"/>
</dbReference>
<dbReference type="AlphaFoldDB" id="A4CLC3"/>
<evidence type="ECO:0000313" key="1">
    <source>
        <dbReference type="EMBL" id="EAR15672.1"/>
    </source>
</evidence>
<keyword evidence="2" id="KW-1185">Reference proteome</keyword>
<protein>
    <recommendedName>
        <fullName evidence="3">DinB-like domain-containing protein</fullName>
    </recommendedName>
</protein>
<proteinExistence type="predicted"/>
<dbReference type="RefSeq" id="WP_015754988.1">
    <property type="nucleotide sequence ID" value="NC_013222.1"/>
</dbReference>
<dbReference type="OrthoDB" id="893570at2"/>